<proteinExistence type="predicted"/>
<dbReference type="Proteomes" id="UP000271098">
    <property type="component" value="Unassembled WGS sequence"/>
</dbReference>
<name>A0A183DL71_9BILA</name>
<dbReference type="OrthoDB" id="64767at2759"/>
<dbReference type="EMBL" id="UYRT01031104">
    <property type="protein sequence ID" value="VDK72714.1"/>
    <property type="molecule type" value="Genomic_DNA"/>
</dbReference>
<dbReference type="AlphaFoldDB" id="A0A183DL71"/>
<protein>
    <submittedName>
        <fullName evidence="3">H15 domain-containing protein</fullName>
    </submittedName>
</protein>
<evidence type="ECO:0000313" key="1">
    <source>
        <dbReference type="EMBL" id="VDK72714.1"/>
    </source>
</evidence>
<evidence type="ECO:0000313" key="3">
    <source>
        <dbReference type="WBParaSite" id="GPUH_0000947301-mRNA-1"/>
    </source>
</evidence>
<sequence>PKSKAPVKSKKEQILEANKNKKNEKLVDDEKKMVQFAMQQGKNAMFILENLMNKLELAPSRAACTYQQITRMADEFSVLEGKNLVEKRRVRGVAIVNKLKDLFTIYWDHLDDRQKDYVS</sequence>
<accession>A0A183DL71</accession>
<evidence type="ECO:0000313" key="2">
    <source>
        <dbReference type="Proteomes" id="UP000271098"/>
    </source>
</evidence>
<keyword evidence="2" id="KW-1185">Reference proteome</keyword>
<reference evidence="3" key="1">
    <citation type="submission" date="2016-06" db="UniProtKB">
        <authorList>
            <consortium name="WormBaseParasite"/>
        </authorList>
    </citation>
    <scope>IDENTIFICATION</scope>
</reference>
<reference evidence="1 2" key="2">
    <citation type="submission" date="2018-11" db="EMBL/GenBank/DDBJ databases">
        <authorList>
            <consortium name="Pathogen Informatics"/>
        </authorList>
    </citation>
    <scope>NUCLEOTIDE SEQUENCE [LARGE SCALE GENOMIC DNA]</scope>
</reference>
<dbReference type="WBParaSite" id="GPUH_0000947301-mRNA-1">
    <property type="protein sequence ID" value="GPUH_0000947301-mRNA-1"/>
    <property type="gene ID" value="GPUH_0000947301"/>
</dbReference>
<organism evidence="3">
    <name type="scientific">Gongylonema pulchrum</name>
    <dbReference type="NCBI Taxonomy" id="637853"/>
    <lineage>
        <taxon>Eukaryota</taxon>
        <taxon>Metazoa</taxon>
        <taxon>Ecdysozoa</taxon>
        <taxon>Nematoda</taxon>
        <taxon>Chromadorea</taxon>
        <taxon>Rhabditida</taxon>
        <taxon>Spirurina</taxon>
        <taxon>Spiruromorpha</taxon>
        <taxon>Spiruroidea</taxon>
        <taxon>Gongylonematidae</taxon>
        <taxon>Gongylonema</taxon>
    </lineage>
</organism>
<gene>
    <name evidence="1" type="ORF">GPUH_LOCUS9465</name>
</gene>